<evidence type="ECO:0000256" key="2">
    <source>
        <dbReference type="ARBA" id="ARBA00022512"/>
    </source>
</evidence>
<reference evidence="8 9" key="1">
    <citation type="submission" date="2023-10" db="EMBL/GenBank/DDBJ databases">
        <title>Draft Genome Sequence of Candida saopaulonensis from a very Premature Infant with Sepsis.</title>
        <authorList>
            <person name="Ning Y."/>
            <person name="Dai R."/>
            <person name="Xiao M."/>
            <person name="Xu Y."/>
            <person name="Yan Q."/>
            <person name="Zhang L."/>
        </authorList>
    </citation>
    <scope>NUCLEOTIDE SEQUENCE [LARGE SCALE GENOMIC DNA]</scope>
    <source>
        <strain evidence="8 9">19XY460</strain>
    </source>
</reference>
<dbReference type="KEGG" id="asau:88171994"/>
<dbReference type="GeneID" id="88171994"/>
<protein>
    <recommendedName>
        <fullName evidence="7">Cell wall mannoprotein PIR1-like C-terminal domain-containing protein</fullName>
    </recommendedName>
</protein>
<comment type="similarity">
    <text evidence="5">Belongs to the PIR protein family.</text>
</comment>
<dbReference type="RefSeq" id="XP_062876070.1">
    <property type="nucleotide sequence ID" value="XM_063020000.1"/>
</dbReference>
<dbReference type="GO" id="GO:0031505">
    <property type="term" value="P:fungal-type cell wall organization"/>
    <property type="evidence" value="ECO:0007669"/>
    <property type="project" value="TreeGrafter"/>
</dbReference>
<keyword evidence="3" id="KW-0964">Secreted</keyword>
<keyword evidence="4 6" id="KW-0732">Signal</keyword>
<evidence type="ECO:0000256" key="5">
    <source>
        <dbReference type="ARBA" id="ARBA00038219"/>
    </source>
</evidence>
<dbReference type="AlphaFoldDB" id="A0AAX4H5T8"/>
<dbReference type="GO" id="GO:0009277">
    <property type="term" value="C:fungal-type cell wall"/>
    <property type="evidence" value="ECO:0007669"/>
    <property type="project" value="TreeGrafter"/>
</dbReference>
<evidence type="ECO:0000256" key="6">
    <source>
        <dbReference type="SAM" id="SignalP"/>
    </source>
</evidence>
<dbReference type="Pfam" id="PF22799">
    <property type="entry name" value="PIR1-like_C"/>
    <property type="match status" value="1"/>
</dbReference>
<sequence>MSLFIFSFFILWTLALGFYSPDNHDDWLVLKPDSLPPPGSHASLPFKFGLIPNPYKSVEEFYLVPSTVGGIEAAGAVVDSPELGGGDTSITEQNTQKDLLNDEVAATSEEDSGNIFVSSYGLHSPHGGLVQKRDKVEASDNAAVEAVGALVPVACTTDTVLQLSLKDGILRLEGDRIGSIVSNHQFQFDGPTPQHGAIYAAGWLVTPNGVLSLGGSTLFYQCTSGDFYKLYDELIGAQCSPVQLDVIELVAC</sequence>
<organism evidence="8 9">
    <name type="scientific">Australozyma saopauloensis</name>
    <dbReference type="NCBI Taxonomy" id="291208"/>
    <lineage>
        <taxon>Eukaryota</taxon>
        <taxon>Fungi</taxon>
        <taxon>Dikarya</taxon>
        <taxon>Ascomycota</taxon>
        <taxon>Saccharomycotina</taxon>
        <taxon>Pichiomycetes</taxon>
        <taxon>Metschnikowiaceae</taxon>
        <taxon>Australozyma</taxon>
    </lineage>
</organism>
<dbReference type="Proteomes" id="UP001338582">
    <property type="component" value="Chromosome 1"/>
</dbReference>
<feature type="domain" description="Cell wall mannoprotein PIR1-like C-terminal" evidence="7">
    <location>
        <begin position="168"/>
        <end position="242"/>
    </location>
</feature>
<accession>A0AAX4H5T8</accession>
<evidence type="ECO:0000256" key="3">
    <source>
        <dbReference type="ARBA" id="ARBA00022525"/>
    </source>
</evidence>
<evidence type="ECO:0000313" key="9">
    <source>
        <dbReference type="Proteomes" id="UP001338582"/>
    </source>
</evidence>
<evidence type="ECO:0000256" key="4">
    <source>
        <dbReference type="ARBA" id="ARBA00022729"/>
    </source>
</evidence>
<dbReference type="PANTHER" id="PTHR47254">
    <property type="entry name" value="CELL WALL MANNOPROTEIN CIS3-RELATED"/>
    <property type="match status" value="1"/>
</dbReference>
<dbReference type="InterPro" id="IPR054508">
    <property type="entry name" value="PIR1-like_C"/>
</dbReference>
<feature type="signal peptide" evidence="6">
    <location>
        <begin position="1"/>
        <end position="17"/>
    </location>
</feature>
<dbReference type="GO" id="GO:0005199">
    <property type="term" value="F:structural constituent of cell wall"/>
    <property type="evidence" value="ECO:0007669"/>
    <property type="project" value="TreeGrafter"/>
</dbReference>
<keyword evidence="9" id="KW-1185">Reference proteome</keyword>
<proteinExistence type="inferred from homology"/>
<feature type="chain" id="PRO_5043825269" description="Cell wall mannoprotein PIR1-like C-terminal domain-containing protein" evidence="6">
    <location>
        <begin position="18"/>
        <end position="252"/>
    </location>
</feature>
<name>A0AAX4H5T8_9ASCO</name>
<evidence type="ECO:0000256" key="1">
    <source>
        <dbReference type="ARBA" id="ARBA00004191"/>
    </source>
</evidence>
<dbReference type="InterPro" id="IPR051153">
    <property type="entry name" value="Yeast_CWMannoprotein_PIR"/>
</dbReference>
<evidence type="ECO:0000313" key="8">
    <source>
        <dbReference type="EMBL" id="WPK23684.1"/>
    </source>
</evidence>
<evidence type="ECO:0000259" key="7">
    <source>
        <dbReference type="Pfam" id="PF22799"/>
    </source>
</evidence>
<dbReference type="EMBL" id="CP138894">
    <property type="protein sequence ID" value="WPK23684.1"/>
    <property type="molecule type" value="Genomic_DNA"/>
</dbReference>
<comment type="subcellular location">
    <subcellularLocation>
        <location evidence="1">Secreted</location>
        <location evidence="1">Cell wall</location>
    </subcellularLocation>
</comment>
<dbReference type="PANTHER" id="PTHR47254:SF1">
    <property type="entry name" value="CELL WALL MANNOPROTEIN CIS3-RELATED"/>
    <property type="match status" value="1"/>
</dbReference>
<keyword evidence="2" id="KW-0134">Cell wall</keyword>
<gene>
    <name evidence="8" type="ORF">PUMCH_000926</name>
</gene>